<evidence type="ECO:0000313" key="1">
    <source>
        <dbReference type="EMBL" id="SEO09263.1"/>
    </source>
</evidence>
<organism evidence="1 2">
    <name type="scientific">Palleronia pelagia</name>
    <dbReference type="NCBI Taxonomy" id="387096"/>
    <lineage>
        <taxon>Bacteria</taxon>
        <taxon>Pseudomonadati</taxon>
        <taxon>Pseudomonadota</taxon>
        <taxon>Alphaproteobacteria</taxon>
        <taxon>Rhodobacterales</taxon>
        <taxon>Roseobacteraceae</taxon>
        <taxon>Palleronia</taxon>
    </lineage>
</organism>
<protein>
    <submittedName>
        <fullName evidence="1">SpoIIAA-like</fullName>
    </submittedName>
</protein>
<dbReference type="Proteomes" id="UP000199372">
    <property type="component" value="Unassembled WGS sequence"/>
</dbReference>
<dbReference type="Pfam" id="PF11964">
    <property type="entry name" value="SpoIIAA-like"/>
    <property type="match status" value="1"/>
</dbReference>
<dbReference type="Gene3D" id="3.40.50.10600">
    <property type="entry name" value="SpoIIaa-like domains"/>
    <property type="match status" value="1"/>
</dbReference>
<keyword evidence="2" id="KW-1185">Reference proteome</keyword>
<dbReference type="SUPFAM" id="SSF52091">
    <property type="entry name" value="SpoIIaa-like"/>
    <property type="match status" value="1"/>
</dbReference>
<proteinExistence type="predicted"/>
<dbReference type="InterPro" id="IPR038396">
    <property type="entry name" value="SpoIIAA-like_sf"/>
</dbReference>
<sequence length="120" mass="13112">MFTEIKTADINVIGIACRGKLSESDLERMHGLLHERLERPGKPGLVLDLTDFDGYDGPSAMLEDLKIDTAHANDFSRVAIVGEGVLMEWGAKLADALTRAEMHSFDPAQMGAAIEWVRGS</sequence>
<gene>
    <name evidence="1" type="ORF">SAMN04488011_1125</name>
</gene>
<reference evidence="2" key="1">
    <citation type="submission" date="2016-10" db="EMBL/GenBank/DDBJ databases">
        <authorList>
            <person name="Varghese N."/>
            <person name="Submissions S."/>
        </authorList>
    </citation>
    <scope>NUCLEOTIDE SEQUENCE [LARGE SCALE GENOMIC DNA]</scope>
    <source>
        <strain evidence="2">DSM 26893</strain>
    </source>
</reference>
<evidence type="ECO:0000313" key="2">
    <source>
        <dbReference type="Proteomes" id="UP000199372"/>
    </source>
</evidence>
<name>A0A1H8LVZ5_9RHOB</name>
<dbReference type="InterPro" id="IPR021866">
    <property type="entry name" value="SpoIIAA-like"/>
</dbReference>
<dbReference type="RefSeq" id="WP_091846709.1">
    <property type="nucleotide sequence ID" value="NZ_FOCM01000012.1"/>
</dbReference>
<dbReference type="OrthoDB" id="555504at2"/>
<dbReference type="EMBL" id="FOCM01000012">
    <property type="protein sequence ID" value="SEO09263.1"/>
    <property type="molecule type" value="Genomic_DNA"/>
</dbReference>
<accession>A0A1H8LVZ5</accession>
<dbReference type="InterPro" id="IPR036513">
    <property type="entry name" value="STAS_dom_sf"/>
</dbReference>
<dbReference type="AlphaFoldDB" id="A0A1H8LVZ5"/>